<dbReference type="Pfam" id="PF02424">
    <property type="entry name" value="ApbE"/>
    <property type="match status" value="1"/>
</dbReference>
<dbReference type="PANTHER" id="PTHR30040">
    <property type="entry name" value="THIAMINE BIOSYNTHESIS LIPOPROTEIN APBE"/>
    <property type="match status" value="1"/>
</dbReference>
<comment type="cofactor">
    <cofactor evidence="1">
        <name>Mg(2+)</name>
        <dbReference type="ChEBI" id="CHEBI:18420"/>
    </cofactor>
</comment>
<keyword evidence="7" id="KW-0274">FAD</keyword>
<dbReference type="EMBL" id="FAXC01000207">
    <property type="protein sequence ID" value="CUV09244.1"/>
    <property type="molecule type" value="Genomic_DNA"/>
</dbReference>
<keyword evidence="8" id="KW-0460">Magnesium</keyword>
<evidence type="ECO:0000256" key="10">
    <source>
        <dbReference type="ARBA" id="ARBA00048540"/>
    </source>
</evidence>
<dbReference type="PANTHER" id="PTHR30040:SF2">
    <property type="entry name" value="FAD:PROTEIN FMN TRANSFERASE"/>
    <property type="match status" value="1"/>
</dbReference>
<reference evidence="11" key="1">
    <citation type="submission" date="2015-10" db="EMBL/GenBank/DDBJ databases">
        <authorList>
            <person name="Gilbert D.G."/>
        </authorList>
    </citation>
    <scope>NUCLEOTIDE SEQUENCE</scope>
</reference>
<evidence type="ECO:0000256" key="8">
    <source>
        <dbReference type="ARBA" id="ARBA00022842"/>
    </source>
</evidence>
<evidence type="ECO:0000256" key="9">
    <source>
        <dbReference type="ARBA" id="ARBA00031306"/>
    </source>
</evidence>
<dbReference type="EC" id="2.7.1.180" evidence="2"/>
<comment type="catalytic activity">
    <reaction evidence="10">
        <text>L-threonyl-[protein] + FAD = FMN-L-threonyl-[protein] + AMP + H(+)</text>
        <dbReference type="Rhea" id="RHEA:36847"/>
        <dbReference type="Rhea" id="RHEA-COMP:11060"/>
        <dbReference type="Rhea" id="RHEA-COMP:11061"/>
        <dbReference type="ChEBI" id="CHEBI:15378"/>
        <dbReference type="ChEBI" id="CHEBI:30013"/>
        <dbReference type="ChEBI" id="CHEBI:57692"/>
        <dbReference type="ChEBI" id="CHEBI:74257"/>
        <dbReference type="ChEBI" id="CHEBI:456215"/>
        <dbReference type="EC" id="2.7.1.180"/>
    </reaction>
</comment>
<organism evidence="11">
    <name type="scientific">hydrothermal vent metagenome</name>
    <dbReference type="NCBI Taxonomy" id="652676"/>
    <lineage>
        <taxon>unclassified sequences</taxon>
        <taxon>metagenomes</taxon>
        <taxon>ecological metagenomes</taxon>
    </lineage>
</organism>
<dbReference type="GO" id="GO:0046872">
    <property type="term" value="F:metal ion binding"/>
    <property type="evidence" value="ECO:0007669"/>
    <property type="project" value="UniProtKB-KW"/>
</dbReference>
<name>A0A160VJ65_9ZZZZ</name>
<keyword evidence="4" id="KW-0285">Flavoprotein</keyword>
<keyword evidence="6" id="KW-0479">Metal-binding</keyword>
<keyword evidence="5" id="KW-0808">Transferase</keyword>
<dbReference type="InterPro" id="IPR024932">
    <property type="entry name" value="ApbE"/>
</dbReference>
<gene>
    <name evidence="11" type="ORF">MGWOODY_Mmi610</name>
</gene>
<keyword evidence="11" id="KW-0449">Lipoprotein</keyword>
<protein>
    <recommendedName>
        <fullName evidence="3">FAD:protein FMN transferase</fullName>
        <ecNumber evidence="2">2.7.1.180</ecNumber>
    </recommendedName>
    <alternativeName>
        <fullName evidence="9">Flavin transferase</fullName>
    </alternativeName>
</protein>
<dbReference type="PIRSF" id="PIRSF006268">
    <property type="entry name" value="ApbE"/>
    <property type="match status" value="1"/>
</dbReference>
<sequence length="343" mass="38419">MFASQIVLGIFVLFFGIGCSQNKEYVEFTGKTMGTTYNIRIVPNRNMNWKLEEAQIKIDSILLEIDQQMSTYKWNSEISLFNQAKINEEIKISAGFQKVLEKALYWGEKTNGALDVSVMPSIVTWRKGFVDSFESEWKPPLIRNIMSAKDKVGYAKVLLRGNILIKVYDGQMIDLSAIAKGWGVDQLFELFRNLGVSKLMVEVGGEVRTMGTNIKKDKWKIGIDTPILDTAPGENIFKVAVLDNQAIATSGNYRNFYTFNDKRFSHIIDPRTGYPVETNIASVTVLGTNCMDADALATALSVLNFNEGKALIESLDGFEALWIIKEENDVLRSQSTSGMATIN</sequence>
<evidence type="ECO:0000256" key="3">
    <source>
        <dbReference type="ARBA" id="ARBA00016337"/>
    </source>
</evidence>
<evidence type="ECO:0000256" key="4">
    <source>
        <dbReference type="ARBA" id="ARBA00022630"/>
    </source>
</evidence>
<evidence type="ECO:0000256" key="6">
    <source>
        <dbReference type="ARBA" id="ARBA00022723"/>
    </source>
</evidence>
<dbReference type="SUPFAM" id="SSF143631">
    <property type="entry name" value="ApbE-like"/>
    <property type="match status" value="1"/>
</dbReference>
<dbReference type="Gene3D" id="3.10.520.10">
    <property type="entry name" value="ApbE-like domains"/>
    <property type="match status" value="1"/>
</dbReference>
<evidence type="ECO:0000256" key="7">
    <source>
        <dbReference type="ARBA" id="ARBA00022827"/>
    </source>
</evidence>
<evidence type="ECO:0000313" key="11">
    <source>
        <dbReference type="EMBL" id="CUV09244.1"/>
    </source>
</evidence>
<proteinExistence type="predicted"/>
<dbReference type="GO" id="GO:0016740">
    <property type="term" value="F:transferase activity"/>
    <property type="evidence" value="ECO:0007669"/>
    <property type="project" value="UniProtKB-KW"/>
</dbReference>
<accession>A0A160VJ65</accession>
<evidence type="ECO:0000256" key="5">
    <source>
        <dbReference type="ARBA" id="ARBA00022679"/>
    </source>
</evidence>
<evidence type="ECO:0000256" key="1">
    <source>
        <dbReference type="ARBA" id="ARBA00001946"/>
    </source>
</evidence>
<dbReference type="InterPro" id="IPR003374">
    <property type="entry name" value="ApbE-like_sf"/>
</dbReference>
<evidence type="ECO:0000256" key="2">
    <source>
        <dbReference type="ARBA" id="ARBA00011955"/>
    </source>
</evidence>
<dbReference type="AlphaFoldDB" id="A0A160VJ65"/>